<dbReference type="GO" id="GO:0046872">
    <property type="term" value="F:metal ion binding"/>
    <property type="evidence" value="ECO:0007669"/>
    <property type="project" value="UniProtKB-KW"/>
</dbReference>
<evidence type="ECO:0000313" key="5">
    <source>
        <dbReference type="Proteomes" id="UP001283212"/>
    </source>
</evidence>
<dbReference type="GO" id="GO:0006082">
    <property type="term" value="P:organic acid metabolic process"/>
    <property type="evidence" value="ECO:0007669"/>
    <property type="project" value="UniProtKB-ARBA"/>
</dbReference>
<dbReference type="AlphaFoldDB" id="A0AAE4MG78"/>
<proteinExistence type="predicted"/>
<dbReference type="EMBL" id="JAWDKB010000004">
    <property type="protein sequence ID" value="MDV0443814.1"/>
    <property type="molecule type" value="Genomic_DNA"/>
</dbReference>
<dbReference type="InterPro" id="IPR011766">
    <property type="entry name" value="TPP_enzyme_TPP-bd"/>
</dbReference>
<dbReference type="InterPro" id="IPR045025">
    <property type="entry name" value="HACL1-like"/>
</dbReference>
<dbReference type="InterPro" id="IPR029061">
    <property type="entry name" value="THDP-binding"/>
</dbReference>
<evidence type="ECO:0000256" key="1">
    <source>
        <dbReference type="ARBA" id="ARBA00022723"/>
    </source>
</evidence>
<accession>A0AAE4MG78</accession>
<keyword evidence="5" id="KW-1185">Reference proteome</keyword>
<dbReference type="InterPro" id="IPR002880">
    <property type="entry name" value="Pyrv_Fd/Flavodoxin_OxRdtase_N"/>
</dbReference>
<evidence type="ECO:0000259" key="3">
    <source>
        <dbReference type="Pfam" id="PF02775"/>
    </source>
</evidence>
<dbReference type="GO" id="GO:0016491">
    <property type="term" value="F:oxidoreductase activity"/>
    <property type="evidence" value="ECO:0007669"/>
    <property type="project" value="UniProtKB-KW"/>
</dbReference>
<dbReference type="Pfam" id="PF02775">
    <property type="entry name" value="TPP_enzyme_C"/>
    <property type="match status" value="1"/>
</dbReference>
<dbReference type="RefSeq" id="WP_338096324.1">
    <property type="nucleotide sequence ID" value="NZ_JAWDKB010000004.1"/>
</dbReference>
<reference evidence="4 5" key="1">
    <citation type="submission" date="2023-06" db="EMBL/GenBank/DDBJ databases">
        <title>Genome sequence of Methancorpusculaceae sp. Cs1.</title>
        <authorList>
            <person name="Protasov E."/>
            <person name="Platt K."/>
            <person name="Poehlein A."/>
            <person name="Daniel R."/>
            <person name="Brune A."/>
        </authorList>
    </citation>
    <scope>NUCLEOTIDE SEQUENCE [LARGE SCALE GENOMIC DNA]</scope>
    <source>
        <strain evidence="4 5">Cs1</strain>
    </source>
</reference>
<gene>
    <name evidence="4" type="ORF">McpCs1_11950</name>
</gene>
<dbReference type="SUPFAM" id="SSF52518">
    <property type="entry name" value="Thiamin diphosphate-binding fold (THDP-binding)"/>
    <property type="match status" value="2"/>
</dbReference>
<keyword evidence="1" id="KW-0479">Metal-binding</keyword>
<dbReference type="Gene3D" id="3.40.50.970">
    <property type="match status" value="2"/>
</dbReference>
<dbReference type="PANTHER" id="PTHR43710">
    <property type="entry name" value="2-HYDROXYACYL-COA LYASE"/>
    <property type="match status" value="1"/>
</dbReference>
<keyword evidence="2" id="KW-0560">Oxidoreductase</keyword>
<dbReference type="PANTHER" id="PTHR43710:SF6">
    <property type="entry name" value="INDOLEPYRUVATE OXIDOREDUCTASE SUBUNIT IORA"/>
    <property type="match status" value="1"/>
</dbReference>
<feature type="domain" description="Thiamine pyrophosphate enzyme TPP-binding" evidence="3">
    <location>
        <begin position="254"/>
        <end position="317"/>
    </location>
</feature>
<sequence>MARSLDILSAAIHQASDTRYAVPGYPVTELAELCGAEYTINEKVALEYALGDSLSGRRSVVIVKNAGMNTLSDPLVTATVQGVRAGVVIVAGDDIELSASQTRQNSCIFGDLADVPIFEPNADELHSIVESAMEKSETYSRVAVIRIASPILQRETEWQTLPTRRPSPANEFPKDLTTKGMCEHAENVTAKMRGEKNYQQKIPKSYEHAGSITTFCRHCPYKPLLSLLKENNQKIIVDTGCSLLARKPPYTLSLANYGLGSSPAVAAKSTGVALCGDYAVLHSGLNALIDIAEKGHPLLCIILQNRTLAMTGGQKCPDITRYLSCFHPRTISADEIEELEKELKSEQNGLKILIVSGTCPKEEHHEIIPY</sequence>
<dbReference type="Proteomes" id="UP001283212">
    <property type="component" value="Unassembled WGS sequence"/>
</dbReference>
<comment type="caution">
    <text evidence="4">The sequence shown here is derived from an EMBL/GenBank/DDBJ whole genome shotgun (WGS) entry which is preliminary data.</text>
</comment>
<organism evidence="4 5">
    <name type="scientific">Methanorbis rubei</name>
    <dbReference type="NCBI Taxonomy" id="3028300"/>
    <lineage>
        <taxon>Archaea</taxon>
        <taxon>Methanobacteriati</taxon>
        <taxon>Methanobacteriota</taxon>
        <taxon>Stenosarchaea group</taxon>
        <taxon>Methanomicrobia</taxon>
        <taxon>Methanomicrobiales</taxon>
        <taxon>Methanocorpusculaceae</taxon>
        <taxon>Methanorbis</taxon>
    </lineage>
</organism>
<dbReference type="CDD" id="cd07034">
    <property type="entry name" value="TPP_PYR_PFOR_IOR-alpha_like"/>
    <property type="match status" value="1"/>
</dbReference>
<dbReference type="GO" id="GO:0030976">
    <property type="term" value="F:thiamine pyrophosphate binding"/>
    <property type="evidence" value="ECO:0007669"/>
    <property type="project" value="InterPro"/>
</dbReference>
<protein>
    <recommendedName>
        <fullName evidence="3">Thiamine pyrophosphate enzyme TPP-binding domain-containing protein</fullName>
    </recommendedName>
</protein>
<evidence type="ECO:0000313" key="4">
    <source>
        <dbReference type="EMBL" id="MDV0443814.1"/>
    </source>
</evidence>
<name>A0AAE4MG78_9EURY</name>
<evidence type="ECO:0000256" key="2">
    <source>
        <dbReference type="ARBA" id="ARBA00023002"/>
    </source>
</evidence>
<dbReference type="GO" id="GO:0044272">
    <property type="term" value="P:sulfur compound biosynthetic process"/>
    <property type="evidence" value="ECO:0007669"/>
    <property type="project" value="UniProtKB-ARBA"/>
</dbReference>